<dbReference type="Proteomes" id="UP001642483">
    <property type="component" value="Unassembled WGS sequence"/>
</dbReference>
<evidence type="ECO:0000313" key="2">
    <source>
        <dbReference type="EMBL" id="CAK8696850.1"/>
    </source>
</evidence>
<accession>A0ABP0GZ74</accession>
<name>A0ABP0GZ74_CLALP</name>
<keyword evidence="1" id="KW-0472">Membrane</keyword>
<reference evidence="2 3" key="1">
    <citation type="submission" date="2024-02" db="EMBL/GenBank/DDBJ databases">
        <authorList>
            <person name="Daric V."/>
            <person name="Darras S."/>
        </authorList>
    </citation>
    <scope>NUCLEOTIDE SEQUENCE [LARGE SCALE GENOMIC DNA]</scope>
</reference>
<evidence type="ECO:0000256" key="1">
    <source>
        <dbReference type="SAM" id="Phobius"/>
    </source>
</evidence>
<gene>
    <name evidence="2" type="ORF">CVLEPA_LOCUS30163</name>
</gene>
<keyword evidence="1" id="KW-0812">Transmembrane</keyword>
<keyword evidence="1" id="KW-1133">Transmembrane helix</keyword>
<feature type="transmembrane region" description="Helical" evidence="1">
    <location>
        <begin position="62"/>
        <end position="82"/>
    </location>
</feature>
<comment type="caution">
    <text evidence="2">The sequence shown here is derived from an EMBL/GenBank/DDBJ whole genome shotgun (WGS) entry which is preliminary data.</text>
</comment>
<dbReference type="EMBL" id="CAWYQH010000163">
    <property type="protein sequence ID" value="CAK8696850.1"/>
    <property type="molecule type" value="Genomic_DNA"/>
</dbReference>
<protein>
    <submittedName>
        <fullName evidence="2">Uncharacterized protein</fullName>
    </submittedName>
</protein>
<sequence>MVQGLAFHLLAHLPGALKVNFPAGITVENDFDIYYYEKLAQFIGAVMRRCVYAALWYCPSCYFFSLQLILLAFISFCVIKIVTSQGISTLRINYNQGVEPD</sequence>
<proteinExistence type="predicted"/>
<keyword evidence="3" id="KW-1185">Reference proteome</keyword>
<organism evidence="2 3">
    <name type="scientific">Clavelina lepadiformis</name>
    <name type="common">Light-bulb sea squirt</name>
    <name type="synonym">Ascidia lepadiformis</name>
    <dbReference type="NCBI Taxonomy" id="159417"/>
    <lineage>
        <taxon>Eukaryota</taxon>
        <taxon>Metazoa</taxon>
        <taxon>Chordata</taxon>
        <taxon>Tunicata</taxon>
        <taxon>Ascidiacea</taxon>
        <taxon>Aplousobranchia</taxon>
        <taxon>Clavelinidae</taxon>
        <taxon>Clavelina</taxon>
    </lineage>
</organism>
<evidence type="ECO:0000313" key="3">
    <source>
        <dbReference type="Proteomes" id="UP001642483"/>
    </source>
</evidence>